<keyword evidence="3" id="KW-1185">Reference proteome</keyword>
<name>A0A6G1JI37_9PLEO</name>
<dbReference type="Proteomes" id="UP000799291">
    <property type="component" value="Unassembled WGS sequence"/>
</dbReference>
<reference evidence="2" key="1">
    <citation type="journal article" date="2020" name="Stud. Mycol.">
        <title>101 Dothideomycetes genomes: a test case for predicting lifestyles and emergence of pathogens.</title>
        <authorList>
            <person name="Haridas S."/>
            <person name="Albert R."/>
            <person name="Binder M."/>
            <person name="Bloem J."/>
            <person name="Labutti K."/>
            <person name="Salamov A."/>
            <person name="Andreopoulos B."/>
            <person name="Baker S."/>
            <person name="Barry K."/>
            <person name="Bills G."/>
            <person name="Bluhm B."/>
            <person name="Cannon C."/>
            <person name="Castanera R."/>
            <person name="Culley D."/>
            <person name="Daum C."/>
            <person name="Ezra D."/>
            <person name="Gonzalez J."/>
            <person name="Henrissat B."/>
            <person name="Kuo A."/>
            <person name="Liang C."/>
            <person name="Lipzen A."/>
            <person name="Lutzoni F."/>
            <person name="Magnuson J."/>
            <person name="Mondo S."/>
            <person name="Nolan M."/>
            <person name="Ohm R."/>
            <person name="Pangilinan J."/>
            <person name="Park H.-J."/>
            <person name="Ramirez L."/>
            <person name="Alfaro M."/>
            <person name="Sun H."/>
            <person name="Tritt A."/>
            <person name="Yoshinaga Y."/>
            <person name="Zwiers L.-H."/>
            <person name="Turgeon B."/>
            <person name="Goodwin S."/>
            <person name="Spatafora J."/>
            <person name="Crous P."/>
            <person name="Grigoriev I."/>
        </authorList>
    </citation>
    <scope>NUCLEOTIDE SEQUENCE</scope>
    <source>
        <strain evidence="2">CBS 122367</strain>
    </source>
</reference>
<protein>
    <submittedName>
        <fullName evidence="2">Uncharacterized protein</fullName>
    </submittedName>
</protein>
<dbReference type="AlphaFoldDB" id="A0A6G1JI37"/>
<evidence type="ECO:0000313" key="3">
    <source>
        <dbReference type="Proteomes" id="UP000799291"/>
    </source>
</evidence>
<sequence>MQATAEISERSAPPSRPVCAASIPLETSARQLPEGAPVEVGEPKEEATTSKPCSAIYAILVYLYSRGSISESAMVRGRRNLAVCSAARSTADRVHGSHAVKLSNTGRGLLCAPSHVLQQYIASGKTARFPGIEGRSPVPALQDCDNHMAPIFTLPLGEFVDLACGLSHAVEIPSAECYVLLCRCPRTLIRTDLLISDPIDLSPNITAG</sequence>
<accession>A0A6G1JI37</accession>
<evidence type="ECO:0000313" key="2">
    <source>
        <dbReference type="EMBL" id="KAF2690227.1"/>
    </source>
</evidence>
<dbReference type="EMBL" id="MU005571">
    <property type="protein sequence ID" value="KAF2690227.1"/>
    <property type="molecule type" value="Genomic_DNA"/>
</dbReference>
<feature type="region of interest" description="Disordered" evidence="1">
    <location>
        <begin position="27"/>
        <end position="46"/>
    </location>
</feature>
<gene>
    <name evidence="2" type="ORF">K458DRAFT_427033</name>
</gene>
<proteinExistence type="predicted"/>
<evidence type="ECO:0000256" key="1">
    <source>
        <dbReference type="SAM" id="MobiDB-lite"/>
    </source>
</evidence>
<organism evidence="2 3">
    <name type="scientific">Lentithecium fluviatile CBS 122367</name>
    <dbReference type="NCBI Taxonomy" id="1168545"/>
    <lineage>
        <taxon>Eukaryota</taxon>
        <taxon>Fungi</taxon>
        <taxon>Dikarya</taxon>
        <taxon>Ascomycota</taxon>
        <taxon>Pezizomycotina</taxon>
        <taxon>Dothideomycetes</taxon>
        <taxon>Pleosporomycetidae</taxon>
        <taxon>Pleosporales</taxon>
        <taxon>Massarineae</taxon>
        <taxon>Lentitheciaceae</taxon>
        <taxon>Lentithecium</taxon>
    </lineage>
</organism>